<proteinExistence type="predicted"/>
<dbReference type="Proteomes" id="UP000789901">
    <property type="component" value="Unassembled WGS sequence"/>
</dbReference>
<reference evidence="2 3" key="1">
    <citation type="submission" date="2021-06" db="EMBL/GenBank/DDBJ databases">
        <authorList>
            <person name="Kallberg Y."/>
            <person name="Tangrot J."/>
            <person name="Rosling A."/>
        </authorList>
    </citation>
    <scope>NUCLEOTIDE SEQUENCE [LARGE SCALE GENOMIC DNA]</scope>
    <source>
        <strain evidence="2 3">120-4 pot B 10/14</strain>
    </source>
</reference>
<accession>A0ABN7UVT4</accession>
<comment type="caution">
    <text evidence="2">The sequence shown here is derived from an EMBL/GenBank/DDBJ whole genome shotgun (WGS) entry which is preliminary data.</text>
</comment>
<evidence type="ECO:0000313" key="2">
    <source>
        <dbReference type="EMBL" id="CAG8687438.1"/>
    </source>
</evidence>
<feature type="compositionally biased region" description="Polar residues" evidence="1">
    <location>
        <begin position="362"/>
        <end position="372"/>
    </location>
</feature>
<organism evidence="2 3">
    <name type="scientific">Gigaspora margarita</name>
    <dbReference type="NCBI Taxonomy" id="4874"/>
    <lineage>
        <taxon>Eukaryota</taxon>
        <taxon>Fungi</taxon>
        <taxon>Fungi incertae sedis</taxon>
        <taxon>Mucoromycota</taxon>
        <taxon>Glomeromycotina</taxon>
        <taxon>Glomeromycetes</taxon>
        <taxon>Diversisporales</taxon>
        <taxon>Gigasporaceae</taxon>
        <taxon>Gigaspora</taxon>
    </lineage>
</organism>
<name>A0ABN7UVT4_GIGMA</name>
<keyword evidence="3" id="KW-1185">Reference proteome</keyword>
<gene>
    <name evidence="2" type="ORF">GMARGA_LOCUS11289</name>
</gene>
<evidence type="ECO:0000313" key="3">
    <source>
        <dbReference type="Proteomes" id="UP000789901"/>
    </source>
</evidence>
<feature type="region of interest" description="Disordered" evidence="1">
    <location>
        <begin position="348"/>
        <end position="372"/>
    </location>
</feature>
<protein>
    <submittedName>
        <fullName evidence="2">38931_t:CDS:1</fullName>
    </submittedName>
</protein>
<sequence length="372" mass="41939">MLLSFANLIGDSLTQLHNNAINRHYQAHTNNRALAIQVLQSIEPDLSCILCYPSRHYNYNTNFDNFWDCQYQSNVPPPCEIVLTLFQQFTFFFSILQINETYTNQYDIYIDQPNYTLPSTSHIDNLETIELTSSQPIQSTSSETIIDIDSTFTPLKSDNLNTKTSQTIHNISTFTIEIEQDQTTTFYSVPPSPIQILDSRSATVSPIIPLTLYNISSTPSNISLLTSTADHWSSVAVNRNPEQSSSSSYTPLYPQLDTSNNFSPKFSPISISTQYSAPLSLLDTLHPDNYNTKTQYTSIYPNISDTEKTTQTSLNNQSDSDSEQSFGKAYTAILDQVQTLNNNTDNQDLFSNYPISDEESNSSDIRNTITMD</sequence>
<dbReference type="EMBL" id="CAJVQB010006567">
    <property type="protein sequence ID" value="CAG8687438.1"/>
    <property type="molecule type" value="Genomic_DNA"/>
</dbReference>
<evidence type="ECO:0000256" key="1">
    <source>
        <dbReference type="SAM" id="MobiDB-lite"/>
    </source>
</evidence>